<dbReference type="PANTHER" id="PTHR43351">
    <property type="entry name" value="L(+)-TARTRATE DEHYDRATASE SUBUNIT BETA"/>
    <property type="match status" value="1"/>
</dbReference>
<gene>
    <name evidence="4" type="ORF">DRP43_00180</name>
</gene>
<dbReference type="NCBIfam" id="TIGR00723">
    <property type="entry name" value="ttdB_fumA_fumB"/>
    <property type="match status" value="1"/>
</dbReference>
<feature type="domain" description="Fe-S hydro-lyase tartrate dehydratase beta-type catalytic" evidence="3">
    <location>
        <begin position="13"/>
        <end position="176"/>
    </location>
</feature>
<dbReference type="InterPro" id="IPR004647">
    <property type="entry name" value="Fe-S_hydro-lyase_TtdB-typ_cat"/>
</dbReference>
<comment type="similarity">
    <text evidence="1">Belongs to the class-I fumarase family.</text>
</comment>
<evidence type="ECO:0000259" key="3">
    <source>
        <dbReference type="Pfam" id="PF05683"/>
    </source>
</evidence>
<evidence type="ECO:0000313" key="5">
    <source>
        <dbReference type="Proteomes" id="UP000271125"/>
    </source>
</evidence>
<reference evidence="4 5" key="1">
    <citation type="submission" date="2018-06" db="EMBL/GenBank/DDBJ databases">
        <title>Extensive metabolic versatility and redundancy in microbially diverse, dynamic hydrothermal sediments.</title>
        <authorList>
            <person name="Dombrowski N."/>
            <person name="Teske A."/>
            <person name="Baker B.J."/>
        </authorList>
    </citation>
    <scope>NUCLEOTIDE SEQUENCE [LARGE SCALE GENOMIC DNA]</scope>
    <source>
        <strain evidence="4">B10_G13</strain>
    </source>
</reference>
<dbReference type="Gene3D" id="3.20.130.10">
    <property type="entry name" value="Fe-S hydro-lyase, tartrate dehydratase beta-type, catalytic domain"/>
    <property type="match status" value="1"/>
</dbReference>
<dbReference type="Proteomes" id="UP000271125">
    <property type="component" value="Unassembled WGS sequence"/>
</dbReference>
<dbReference type="GO" id="GO:0016836">
    <property type="term" value="F:hydro-lyase activity"/>
    <property type="evidence" value="ECO:0007669"/>
    <property type="project" value="InterPro"/>
</dbReference>
<evidence type="ECO:0000256" key="1">
    <source>
        <dbReference type="ARBA" id="ARBA00008876"/>
    </source>
</evidence>
<evidence type="ECO:0000256" key="2">
    <source>
        <dbReference type="ARBA" id="ARBA00023239"/>
    </source>
</evidence>
<protein>
    <submittedName>
        <fullName evidence="4">TRZ/ATZ family protein</fullName>
    </submittedName>
</protein>
<comment type="caution">
    <text evidence="4">The sequence shown here is derived from an EMBL/GenBank/DDBJ whole genome shotgun (WGS) entry which is preliminary data.</text>
</comment>
<proteinExistence type="inferred from homology"/>
<dbReference type="SUPFAM" id="SSF117457">
    <property type="entry name" value="FumA C-terminal domain-like"/>
    <property type="match status" value="1"/>
</dbReference>
<dbReference type="AlphaFoldDB" id="A0A660SRT0"/>
<sequence>MKEQGFDLQKDIGKIANVKMGDRLLVSGILYTVRDKVHREISDRIRNKESLPFDIKNSTIYYCGPSPKPDGKIVGACGPTTSKRMDRFTPLLLENGLKIMIGKGDRGEEVKNAIVKNKALYLTVTGGAAALLASHVIEFDLVAFDELGPEACYRMVVIDFPCIVAIDSIGSNIYNKNGR</sequence>
<accession>A0A660SRT0</accession>
<dbReference type="EMBL" id="QNBD01000004">
    <property type="protein sequence ID" value="RKX72650.1"/>
    <property type="molecule type" value="Genomic_DNA"/>
</dbReference>
<evidence type="ECO:0000313" key="4">
    <source>
        <dbReference type="EMBL" id="RKX72650.1"/>
    </source>
</evidence>
<organism evidence="4 5">
    <name type="scientific">candidate division TA06 bacterium</name>
    <dbReference type="NCBI Taxonomy" id="2250710"/>
    <lineage>
        <taxon>Bacteria</taxon>
        <taxon>Bacteria division TA06</taxon>
    </lineage>
</organism>
<name>A0A660SRT0_UNCT6</name>
<dbReference type="Pfam" id="PF05683">
    <property type="entry name" value="Fumerase_C"/>
    <property type="match status" value="1"/>
</dbReference>
<dbReference type="PANTHER" id="PTHR43351:SF2">
    <property type="entry name" value="L(+)-TARTRATE DEHYDRATASE SUBUNIT BETA-RELATED"/>
    <property type="match status" value="1"/>
</dbReference>
<dbReference type="InterPro" id="IPR036660">
    <property type="entry name" value="Fe-S_hydroAse_TtdB_cat_sf"/>
</dbReference>
<keyword evidence="2" id="KW-0456">Lyase</keyword>